<comment type="catalytic activity">
    <reaction evidence="1 10">
        <text>(2R,3S)-3-isopropylmalate = (2S)-2-isopropylmalate</text>
        <dbReference type="Rhea" id="RHEA:32287"/>
        <dbReference type="ChEBI" id="CHEBI:1178"/>
        <dbReference type="ChEBI" id="CHEBI:35121"/>
        <dbReference type="EC" id="4.2.1.33"/>
    </reaction>
</comment>
<evidence type="ECO:0000256" key="8">
    <source>
        <dbReference type="ARBA" id="ARBA00023239"/>
    </source>
</evidence>
<dbReference type="Gene3D" id="3.20.19.10">
    <property type="entry name" value="Aconitase, domain 4"/>
    <property type="match status" value="1"/>
</dbReference>
<comment type="function">
    <text evidence="2 10">Catalyzes the isomerization between 2-isopropylmalate and 3-isopropylmalate, via the formation of 2-isopropylmaleate.</text>
</comment>
<dbReference type="InterPro" id="IPR050075">
    <property type="entry name" value="LeuD"/>
</dbReference>
<dbReference type="Proteomes" id="UP001620408">
    <property type="component" value="Unassembled WGS sequence"/>
</dbReference>
<keyword evidence="7 10" id="KW-0028">Amino-acid biosynthesis</keyword>
<dbReference type="InterPro" id="IPR015928">
    <property type="entry name" value="Aconitase/3IPM_dehydase_swvl"/>
</dbReference>
<accession>A0ABW8K3L5</accession>
<evidence type="ECO:0000256" key="4">
    <source>
        <dbReference type="ARBA" id="ARBA00009845"/>
    </source>
</evidence>
<dbReference type="InterPro" id="IPR033940">
    <property type="entry name" value="IPMI_Swivel"/>
</dbReference>
<evidence type="ECO:0000256" key="2">
    <source>
        <dbReference type="ARBA" id="ARBA00002695"/>
    </source>
</evidence>
<dbReference type="InterPro" id="IPR000573">
    <property type="entry name" value="AconitaseA/IPMdHydase_ssu_swvl"/>
</dbReference>
<dbReference type="HAMAP" id="MF_01031">
    <property type="entry name" value="LeuD_type1"/>
    <property type="match status" value="1"/>
</dbReference>
<evidence type="ECO:0000256" key="3">
    <source>
        <dbReference type="ARBA" id="ARBA00004729"/>
    </source>
</evidence>
<sequence length="194" mass="21366">MNPVTRIHSRTAVLADENIDTDRIIPARFLTTTERAGLGKLCFHDWRYQPDGSDNPAFPLNKPEAKGCSILVAGRNFGCGSSREHAPWALLDYGIKAVICSEIADIFRNNALKNGLLAIVISEAEHNWLLSHPGIELTIDVRGQFIALADGGHVPFKLEAFARHCLLNGVDQLGYLLQHADAITTYEKKLEHAA</sequence>
<evidence type="ECO:0000256" key="7">
    <source>
        <dbReference type="ARBA" id="ARBA00022605"/>
    </source>
</evidence>
<dbReference type="SUPFAM" id="SSF52016">
    <property type="entry name" value="LeuD/IlvD-like"/>
    <property type="match status" value="1"/>
</dbReference>
<evidence type="ECO:0000256" key="6">
    <source>
        <dbReference type="ARBA" id="ARBA00022430"/>
    </source>
</evidence>
<comment type="similarity">
    <text evidence="4 10">Belongs to the LeuD family. LeuD type 1 subfamily.</text>
</comment>
<dbReference type="InterPro" id="IPR004431">
    <property type="entry name" value="3-IsopropMal_deHydase_ssu"/>
</dbReference>
<dbReference type="NCBIfam" id="NF002458">
    <property type="entry name" value="PRK01641.1"/>
    <property type="match status" value="1"/>
</dbReference>
<evidence type="ECO:0000313" key="12">
    <source>
        <dbReference type="EMBL" id="MFK2917488.1"/>
    </source>
</evidence>
<name>A0ABW8K3L5_9GAMM</name>
<comment type="subunit">
    <text evidence="5 10">Heterodimer of LeuC and LeuD.</text>
</comment>
<keyword evidence="13" id="KW-1185">Reference proteome</keyword>
<keyword evidence="8 10" id="KW-0456">Lyase</keyword>
<dbReference type="GO" id="GO:0003861">
    <property type="term" value="F:3-isopropylmalate dehydratase activity"/>
    <property type="evidence" value="ECO:0007669"/>
    <property type="project" value="UniProtKB-EC"/>
</dbReference>
<dbReference type="Pfam" id="PF00694">
    <property type="entry name" value="Aconitase_C"/>
    <property type="match status" value="1"/>
</dbReference>
<comment type="caution">
    <text evidence="12">The sequence shown here is derived from an EMBL/GenBank/DDBJ whole genome shotgun (WGS) entry which is preliminary data.</text>
</comment>
<evidence type="ECO:0000259" key="11">
    <source>
        <dbReference type="Pfam" id="PF00694"/>
    </source>
</evidence>
<gene>
    <name evidence="10 12" type="primary">leuD</name>
    <name evidence="12" type="ORF">ISS97_09445</name>
</gene>
<proteinExistence type="inferred from homology"/>
<dbReference type="RefSeq" id="WP_379985066.1">
    <property type="nucleotide sequence ID" value="NZ_JADIKD010000009.1"/>
</dbReference>
<dbReference type="PANTHER" id="PTHR43345:SF5">
    <property type="entry name" value="3-ISOPROPYLMALATE DEHYDRATASE SMALL SUBUNIT"/>
    <property type="match status" value="1"/>
</dbReference>
<organism evidence="12 13">
    <name type="scientific">Dyella koreensis</name>
    <dbReference type="NCBI Taxonomy" id="311235"/>
    <lineage>
        <taxon>Bacteria</taxon>
        <taxon>Pseudomonadati</taxon>
        <taxon>Pseudomonadota</taxon>
        <taxon>Gammaproteobacteria</taxon>
        <taxon>Lysobacterales</taxon>
        <taxon>Rhodanobacteraceae</taxon>
        <taxon>Dyella</taxon>
    </lineage>
</organism>
<comment type="pathway">
    <text evidence="3 10">Amino-acid biosynthesis; L-leucine biosynthesis; L-leucine from 3-methyl-2-oxobutanoate: step 2/4.</text>
</comment>
<evidence type="ECO:0000313" key="13">
    <source>
        <dbReference type="Proteomes" id="UP001620408"/>
    </source>
</evidence>
<protein>
    <recommendedName>
        <fullName evidence="10">3-isopropylmalate dehydratase small subunit</fullName>
        <ecNumber evidence="10">4.2.1.33</ecNumber>
    </recommendedName>
    <alternativeName>
        <fullName evidence="10">Alpha-IPM isomerase</fullName>
        <shortName evidence="10">IPMI</shortName>
    </alternativeName>
    <alternativeName>
        <fullName evidence="10">Isopropylmalate isomerase</fullName>
    </alternativeName>
</protein>
<reference evidence="12 13" key="1">
    <citation type="submission" date="2020-10" db="EMBL/GenBank/DDBJ databases">
        <title>Phylogeny of dyella-like bacteria.</title>
        <authorList>
            <person name="Fu J."/>
        </authorList>
    </citation>
    <scope>NUCLEOTIDE SEQUENCE [LARGE SCALE GENOMIC DNA]</scope>
    <source>
        <strain evidence="12 13">BB4</strain>
    </source>
</reference>
<dbReference type="EC" id="4.2.1.33" evidence="10"/>
<evidence type="ECO:0000256" key="10">
    <source>
        <dbReference type="HAMAP-Rule" id="MF_01031"/>
    </source>
</evidence>
<evidence type="ECO:0000256" key="9">
    <source>
        <dbReference type="ARBA" id="ARBA00023304"/>
    </source>
</evidence>
<dbReference type="PANTHER" id="PTHR43345">
    <property type="entry name" value="3-ISOPROPYLMALATE DEHYDRATASE SMALL SUBUNIT 2-RELATED-RELATED"/>
    <property type="match status" value="1"/>
</dbReference>
<dbReference type="NCBIfam" id="TIGR00171">
    <property type="entry name" value="leuD"/>
    <property type="match status" value="1"/>
</dbReference>
<dbReference type="CDD" id="cd01577">
    <property type="entry name" value="IPMI_Swivel"/>
    <property type="match status" value="1"/>
</dbReference>
<keyword evidence="9 10" id="KW-0100">Branched-chain amino acid biosynthesis</keyword>
<keyword evidence="6 10" id="KW-0432">Leucine biosynthesis</keyword>
<dbReference type="EMBL" id="JADIKD010000009">
    <property type="protein sequence ID" value="MFK2917488.1"/>
    <property type="molecule type" value="Genomic_DNA"/>
</dbReference>
<feature type="domain" description="Aconitase A/isopropylmalate dehydratase small subunit swivel" evidence="11">
    <location>
        <begin position="6"/>
        <end position="123"/>
    </location>
</feature>
<evidence type="ECO:0000256" key="5">
    <source>
        <dbReference type="ARBA" id="ARBA00011271"/>
    </source>
</evidence>
<evidence type="ECO:0000256" key="1">
    <source>
        <dbReference type="ARBA" id="ARBA00000491"/>
    </source>
</evidence>